<evidence type="ECO:0000313" key="1">
    <source>
        <dbReference type="EMBL" id="TRU30602.1"/>
    </source>
</evidence>
<proteinExistence type="predicted"/>
<reference evidence="1 2" key="1">
    <citation type="submission" date="2019-01" db="EMBL/GenBank/DDBJ databases">
        <title>Coherence of Microcystis species and biogeography revealed through population genomics.</title>
        <authorList>
            <person name="Perez-Carrascal O.M."/>
            <person name="Terrat Y."/>
            <person name="Giani A."/>
            <person name="Fortin N."/>
            <person name="Tromas N."/>
            <person name="Shapiro B.J."/>
        </authorList>
    </citation>
    <scope>NUCLEOTIDE SEQUENCE [LARGE SCALE GENOMIC DNA]</scope>
    <source>
        <strain evidence="1">Ma_MB_S_20031200_S102</strain>
    </source>
</reference>
<dbReference type="Proteomes" id="UP000317708">
    <property type="component" value="Unassembled WGS sequence"/>
</dbReference>
<gene>
    <name evidence="1" type="ORF">EWV92_21860</name>
</gene>
<comment type="caution">
    <text evidence="1">The sequence shown here is derived from an EMBL/GenBank/DDBJ whole genome shotgun (WGS) entry which is preliminary data.</text>
</comment>
<dbReference type="EMBL" id="SFBI01000205">
    <property type="protein sequence ID" value="TRU30602.1"/>
    <property type="molecule type" value="Genomic_DNA"/>
</dbReference>
<protein>
    <submittedName>
        <fullName evidence="1">Uncharacterized protein</fullName>
    </submittedName>
</protein>
<sequence length="66" mass="7514">MLGYLFSDLKEAVGARQEIILFILPTPHFPLPQPDFPKVTKPDILLNSRLSHQPDLVVVQCSLPRY</sequence>
<name>A0A552E829_MICAE</name>
<organism evidence="1 2">
    <name type="scientific">Microcystis aeruginosa Ma_MB_S_20031200_S102</name>
    <dbReference type="NCBI Taxonomy" id="2486254"/>
    <lineage>
        <taxon>Bacteria</taxon>
        <taxon>Bacillati</taxon>
        <taxon>Cyanobacteriota</taxon>
        <taxon>Cyanophyceae</taxon>
        <taxon>Oscillatoriophycideae</taxon>
        <taxon>Chroococcales</taxon>
        <taxon>Microcystaceae</taxon>
        <taxon>Microcystis</taxon>
    </lineage>
</organism>
<dbReference type="AlphaFoldDB" id="A0A552E829"/>
<accession>A0A552E829</accession>
<evidence type="ECO:0000313" key="2">
    <source>
        <dbReference type="Proteomes" id="UP000317708"/>
    </source>
</evidence>